<evidence type="ECO:0000256" key="1">
    <source>
        <dbReference type="SAM" id="MobiDB-lite"/>
    </source>
</evidence>
<reference evidence="2 3" key="1">
    <citation type="journal article" date="2024" name="Commun. Biol.">
        <title>Comparative genomic analysis of thermophilic fungi reveals convergent evolutionary adaptations and gene losses.</title>
        <authorList>
            <person name="Steindorff A.S."/>
            <person name="Aguilar-Pontes M.V."/>
            <person name="Robinson A.J."/>
            <person name="Andreopoulos B."/>
            <person name="LaButti K."/>
            <person name="Kuo A."/>
            <person name="Mondo S."/>
            <person name="Riley R."/>
            <person name="Otillar R."/>
            <person name="Haridas S."/>
            <person name="Lipzen A."/>
            <person name="Grimwood J."/>
            <person name="Schmutz J."/>
            <person name="Clum A."/>
            <person name="Reid I.D."/>
            <person name="Moisan M.C."/>
            <person name="Butler G."/>
            <person name="Nguyen T.T.M."/>
            <person name="Dewar K."/>
            <person name="Conant G."/>
            <person name="Drula E."/>
            <person name="Henrissat B."/>
            <person name="Hansel C."/>
            <person name="Singer S."/>
            <person name="Hutchinson M.I."/>
            <person name="de Vries R.P."/>
            <person name="Natvig D.O."/>
            <person name="Powell A.J."/>
            <person name="Tsang A."/>
            <person name="Grigoriev I.V."/>
        </authorList>
    </citation>
    <scope>NUCLEOTIDE SEQUENCE [LARGE SCALE GENOMIC DNA]</scope>
    <source>
        <strain evidence="2 3">ATCC 24622</strain>
    </source>
</reference>
<organism evidence="2 3">
    <name type="scientific">Phialemonium thermophilum</name>
    <dbReference type="NCBI Taxonomy" id="223376"/>
    <lineage>
        <taxon>Eukaryota</taxon>
        <taxon>Fungi</taxon>
        <taxon>Dikarya</taxon>
        <taxon>Ascomycota</taxon>
        <taxon>Pezizomycotina</taxon>
        <taxon>Sordariomycetes</taxon>
        <taxon>Sordariomycetidae</taxon>
        <taxon>Cephalothecales</taxon>
        <taxon>Cephalothecaceae</taxon>
        <taxon>Phialemonium</taxon>
    </lineage>
</organism>
<feature type="compositionally biased region" description="Polar residues" evidence="1">
    <location>
        <begin position="448"/>
        <end position="477"/>
    </location>
</feature>
<name>A0ABR3XI99_9PEZI</name>
<feature type="region of interest" description="Disordered" evidence="1">
    <location>
        <begin position="443"/>
        <end position="477"/>
    </location>
</feature>
<gene>
    <name evidence="2" type="ORF">VTK73DRAFT_9942</name>
</gene>
<keyword evidence="3" id="KW-1185">Reference proteome</keyword>
<protein>
    <submittedName>
        <fullName evidence="2">Uncharacterized protein</fullName>
    </submittedName>
</protein>
<dbReference type="PANTHER" id="PTHR42345">
    <property type="entry name" value="TPR_REGION DOMAIN-CONTAINING PROTEIN"/>
    <property type="match status" value="1"/>
</dbReference>
<feature type="region of interest" description="Disordered" evidence="1">
    <location>
        <begin position="495"/>
        <end position="515"/>
    </location>
</feature>
<comment type="caution">
    <text evidence="2">The sequence shown here is derived from an EMBL/GenBank/DDBJ whole genome shotgun (WGS) entry which is preliminary data.</text>
</comment>
<proteinExistence type="predicted"/>
<evidence type="ECO:0000313" key="2">
    <source>
        <dbReference type="EMBL" id="KAL1875687.1"/>
    </source>
</evidence>
<sequence>MSLTHEHGSQQHHLAPNYMIRGRHWKQQVDGLTHFATKLRWPDMEAYAEKISDNCRAVTEGTPFHTPLVTPASRDSSHRSSYFGGSKGDANSKKRPAGRRTVSAALRPSGWLSKSYVSGLMLPGEGISHFLISTLLENDQDALARLGPMANLYGGFVYGGKSFWSKACVVGRVLVAGKGAAECMGWISSDVTPEGLGDGWADIEVEDIPEDVQAVHKKARLWAKASVERDSDVLGGADPTSVLPADFIIPFENIYKQPPPYLTIELKSLNLYAPVDSVHTTPTGETPFSEVSKPPGIQAYTASITFRVSEEAGDQSPGKDLTFSLSNNVHFVTAHPCVPSSRIKIIKSPSSPTVQQVDISGSGAGGKQASVLGHPLHKFYTYTAIHLSDLLAARDSSLETLLSNYTSTPHCPSLVPNVSKAAKVLVVDCITGFKPPLQEHEIPLSPVVSRSDSRTPQTSTEAGGSQQLPSEPSATESVLATAHAAASQSSILRATEGEASGPTEAATKKMHHETRRRQFGSDMEILVRAFCAEKGWNALISRRRRGCLACAIREAGALGWKVIIRVD</sequence>
<accession>A0ABR3XI99</accession>
<dbReference type="PANTHER" id="PTHR42345:SF2">
    <property type="entry name" value="HELICASE-LIKE PROTEIN"/>
    <property type="match status" value="1"/>
</dbReference>
<dbReference type="Proteomes" id="UP001586593">
    <property type="component" value="Unassembled WGS sequence"/>
</dbReference>
<evidence type="ECO:0000313" key="3">
    <source>
        <dbReference type="Proteomes" id="UP001586593"/>
    </source>
</evidence>
<feature type="region of interest" description="Disordered" evidence="1">
    <location>
        <begin position="64"/>
        <end position="100"/>
    </location>
</feature>
<dbReference type="EMBL" id="JAZHXJ010000089">
    <property type="protein sequence ID" value="KAL1875687.1"/>
    <property type="molecule type" value="Genomic_DNA"/>
</dbReference>